<evidence type="ECO:0000256" key="5">
    <source>
        <dbReference type="ARBA" id="ARBA00022705"/>
    </source>
</evidence>
<feature type="binding site" evidence="15">
    <location>
        <begin position="40"/>
        <end position="44"/>
    </location>
    <ligand>
        <name>NAD(+)</name>
        <dbReference type="ChEBI" id="CHEBI:57540"/>
    </ligand>
</feature>
<dbReference type="Gene3D" id="3.30.470.30">
    <property type="entry name" value="DNA ligase/mRNA capping enzyme"/>
    <property type="match status" value="1"/>
</dbReference>
<dbReference type="InterPro" id="IPR004150">
    <property type="entry name" value="NAD_DNA_ligase_OB"/>
</dbReference>
<dbReference type="Gene3D" id="2.40.50.140">
    <property type="entry name" value="Nucleic acid-binding proteins"/>
    <property type="match status" value="1"/>
</dbReference>
<evidence type="ECO:0000259" key="17">
    <source>
        <dbReference type="PROSITE" id="PS50172"/>
    </source>
</evidence>
<dbReference type="PROSITE" id="PS01056">
    <property type="entry name" value="DNA_LIGASE_N2"/>
    <property type="match status" value="1"/>
</dbReference>
<evidence type="ECO:0000313" key="19">
    <source>
        <dbReference type="EMBL" id="CEO17134.1"/>
    </source>
</evidence>
<evidence type="ECO:0000256" key="15">
    <source>
        <dbReference type="HAMAP-Rule" id="MF_01588"/>
    </source>
</evidence>
<dbReference type="Pfam" id="PF01653">
    <property type="entry name" value="DNA_ligase_aden"/>
    <property type="match status" value="1"/>
</dbReference>
<dbReference type="Pfam" id="PF02661">
    <property type="entry name" value="Fic"/>
    <property type="match status" value="1"/>
</dbReference>
<evidence type="ECO:0000256" key="9">
    <source>
        <dbReference type="ARBA" id="ARBA00022842"/>
    </source>
</evidence>
<evidence type="ECO:0000256" key="6">
    <source>
        <dbReference type="ARBA" id="ARBA00022723"/>
    </source>
</evidence>
<feature type="binding site" evidence="15">
    <location>
        <begin position="89"/>
        <end position="90"/>
    </location>
    <ligand>
        <name>NAD(+)</name>
        <dbReference type="ChEBI" id="CHEBI:57540"/>
    </ligand>
</feature>
<evidence type="ECO:0000259" key="18">
    <source>
        <dbReference type="PROSITE" id="PS51459"/>
    </source>
</evidence>
<evidence type="ECO:0000256" key="16">
    <source>
        <dbReference type="RuleBase" id="RU000618"/>
    </source>
</evidence>
<dbReference type="Gene3D" id="1.20.120.1870">
    <property type="entry name" value="Fic/DOC protein, Fido domain"/>
    <property type="match status" value="1"/>
</dbReference>
<dbReference type="GO" id="GO:0006260">
    <property type="term" value="P:DNA replication"/>
    <property type="evidence" value="ECO:0007669"/>
    <property type="project" value="UniProtKB-KW"/>
</dbReference>
<dbReference type="FunFam" id="2.40.50.140:FF:000012">
    <property type="entry name" value="DNA ligase"/>
    <property type="match status" value="1"/>
</dbReference>
<comment type="cofactor">
    <cofactor evidence="15">
        <name>Mg(2+)</name>
        <dbReference type="ChEBI" id="CHEBI:18420"/>
    </cofactor>
    <cofactor evidence="15">
        <name>Mn(2+)</name>
        <dbReference type="ChEBI" id="CHEBI:29035"/>
    </cofactor>
</comment>
<dbReference type="NCBIfam" id="TIGR00575">
    <property type="entry name" value="dnlj"/>
    <property type="match status" value="1"/>
</dbReference>
<dbReference type="CDD" id="cd17748">
    <property type="entry name" value="BRCT_DNA_ligase_like"/>
    <property type="match status" value="1"/>
</dbReference>
<evidence type="ECO:0000256" key="8">
    <source>
        <dbReference type="ARBA" id="ARBA00022833"/>
    </source>
</evidence>
<keyword evidence="10 15" id="KW-0520">NAD</keyword>
<dbReference type="InterPro" id="IPR013840">
    <property type="entry name" value="DNAligase_N"/>
</dbReference>
<dbReference type="InterPro" id="IPR011204">
    <property type="entry name" value="Virulence_RhuM-like"/>
</dbReference>
<keyword evidence="5 15" id="KW-0235">DNA replication</keyword>
<dbReference type="FunFam" id="3.30.470.30:FF:000001">
    <property type="entry name" value="DNA ligase"/>
    <property type="match status" value="1"/>
</dbReference>
<dbReference type="HAMAP" id="MF_01588">
    <property type="entry name" value="DNA_ligase_A"/>
    <property type="match status" value="1"/>
</dbReference>
<dbReference type="Pfam" id="PF00533">
    <property type="entry name" value="BRCT"/>
    <property type="match status" value="1"/>
</dbReference>
<evidence type="ECO:0000256" key="10">
    <source>
        <dbReference type="ARBA" id="ARBA00023027"/>
    </source>
</evidence>
<keyword evidence="20" id="KW-1185">Reference proteome</keyword>
<evidence type="ECO:0000256" key="4">
    <source>
        <dbReference type="ARBA" id="ARBA00022598"/>
    </source>
</evidence>
<dbReference type="SUPFAM" id="SSF140931">
    <property type="entry name" value="Fic-like"/>
    <property type="match status" value="1"/>
</dbReference>
<feature type="domain" description="Fido" evidence="18">
    <location>
        <begin position="887"/>
        <end position="1019"/>
    </location>
</feature>
<dbReference type="InterPro" id="IPR036420">
    <property type="entry name" value="BRCT_dom_sf"/>
</dbReference>
<feature type="binding site" evidence="15">
    <location>
        <position position="121"/>
    </location>
    <ligand>
        <name>NAD(+)</name>
        <dbReference type="ChEBI" id="CHEBI:57540"/>
    </ligand>
</feature>
<dbReference type="PANTHER" id="PTHR35810:SF1">
    <property type="entry name" value="CYTOPLASMIC PROTEIN"/>
    <property type="match status" value="1"/>
</dbReference>
<feature type="binding site" evidence="15">
    <location>
        <position position="179"/>
    </location>
    <ligand>
        <name>NAD(+)</name>
        <dbReference type="ChEBI" id="CHEBI:57540"/>
    </ligand>
</feature>
<dbReference type="SUPFAM" id="SSF56091">
    <property type="entry name" value="DNA ligase/mRNA capping enzyme, catalytic domain"/>
    <property type="match status" value="1"/>
</dbReference>
<dbReference type="EC" id="6.5.1.2" evidence="2 15"/>
<feature type="domain" description="BRCT" evidence="17">
    <location>
        <begin position="610"/>
        <end position="683"/>
    </location>
</feature>
<dbReference type="STRING" id="109232.RMONA_03735"/>
<dbReference type="InterPro" id="IPR012340">
    <property type="entry name" value="NA-bd_OB-fold"/>
</dbReference>
<feature type="binding site" evidence="15">
    <location>
        <position position="413"/>
    </location>
    <ligand>
        <name>Zn(2+)</name>
        <dbReference type="ChEBI" id="CHEBI:29105"/>
    </ligand>
</feature>
<evidence type="ECO:0000313" key="20">
    <source>
        <dbReference type="Proteomes" id="UP000018149"/>
    </source>
</evidence>
<dbReference type="Pfam" id="PF12826">
    <property type="entry name" value="HHH_2"/>
    <property type="match status" value="1"/>
</dbReference>
<dbReference type="KEGG" id="rmc:RMONA_03735"/>
<dbReference type="Gene3D" id="6.20.10.30">
    <property type="match status" value="1"/>
</dbReference>
<evidence type="ECO:0000256" key="13">
    <source>
        <dbReference type="ARBA" id="ARBA00034005"/>
    </source>
</evidence>
<dbReference type="PROSITE" id="PS50172">
    <property type="entry name" value="BRCT"/>
    <property type="match status" value="1"/>
</dbReference>
<dbReference type="InterPro" id="IPR004149">
    <property type="entry name" value="Znf_DNAligase_C4"/>
</dbReference>
<dbReference type="InterPro" id="IPR001357">
    <property type="entry name" value="BRCT_dom"/>
</dbReference>
<comment type="function">
    <text evidence="1 15">DNA ligase that catalyzes the formation of phosphodiester linkages between 5'-phosphoryl and 3'-hydroxyl groups in double-stranded DNA using NAD as a coenzyme and as the energy source for the reaction. It is essential for DNA replication and repair of damaged DNA.</text>
</comment>
<proteinExistence type="inferred from homology"/>
<dbReference type="PROSITE" id="PS01055">
    <property type="entry name" value="DNA_LIGASE_N1"/>
    <property type="match status" value="1"/>
</dbReference>
<evidence type="ECO:0000256" key="11">
    <source>
        <dbReference type="ARBA" id="ARBA00023204"/>
    </source>
</evidence>
<dbReference type="PROSITE" id="PS51459">
    <property type="entry name" value="FIDO"/>
    <property type="match status" value="1"/>
</dbReference>
<reference evidence="19 20" key="1">
    <citation type="submission" date="2015-01" db="EMBL/GenBank/DDBJ databases">
        <title>Draft genome sequence of Rickettsia monacensis strain IrR/Munich.</title>
        <authorList>
            <person name="Felsheim R.F."/>
            <person name="Johnson S.L."/>
            <person name="Kurtti T.J."/>
            <person name="Munderloh U.G."/>
        </authorList>
    </citation>
    <scope>NUCLEOTIDE SEQUENCE [LARGE SCALE GENOMIC DNA]</scope>
    <source>
        <strain evidence="19 20">IrR/Munich</strain>
    </source>
</reference>
<dbReference type="PANTHER" id="PTHR35810">
    <property type="entry name" value="CYTOPLASMIC PROTEIN-RELATED"/>
    <property type="match status" value="1"/>
</dbReference>
<dbReference type="AlphaFoldDB" id="A0A0B7J485"/>
<dbReference type="GO" id="GO:0006281">
    <property type="term" value="P:DNA repair"/>
    <property type="evidence" value="ECO:0007669"/>
    <property type="project" value="UniProtKB-KW"/>
</dbReference>
<dbReference type="SMART" id="SM00532">
    <property type="entry name" value="LIGANc"/>
    <property type="match status" value="1"/>
</dbReference>
<dbReference type="SUPFAM" id="SSF47781">
    <property type="entry name" value="RuvA domain 2-like"/>
    <property type="match status" value="1"/>
</dbReference>
<keyword evidence="4 15" id="KW-0436">Ligase</keyword>
<dbReference type="Pfam" id="PF03119">
    <property type="entry name" value="DNA_ligase_ZBD"/>
    <property type="match status" value="1"/>
</dbReference>
<feature type="binding site" evidence="15">
    <location>
        <position position="437"/>
    </location>
    <ligand>
        <name>Zn(2+)</name>
        <dbReference type="ChEBI" id="CHEBI:29105"/>
    </ligand>
</feature>
<dbReference type="Gene3D" id="3.40.50.10190">
    <property type="entry name" value="BRCT domain"/>
    <property type="match status" value="1"/>
</dbReference>
<feature type="binding site" evidence="15">
    <location>
        <position position="295"/>
    </location>
    <ligand>
        <name>NAD(+)</name>
        <dbReference type="ChEBI" id="CHEBI:57540"/>
    </ligand>
</feature>
<dbReference type="FunFam" id="1.10.150.20:FF:000007">
    <property type="entry name" value="DNA ligase"/>
    <property type="match status" value="1"/>
</dbReference>
<feature type="binding site" evidence="15">
    <location>
        <position position="144"/>
    </location>
    <ligand>
        <name>NAD(+)</name>
        <dbReference type="ChEBI" id="CHEBI:57540"/>
    </ligand>
</feature>
<evidence type="ECO:0000256" key="7">
    <source>
        <dbReference type="ARBA" id="ARBA00022763"/>
    </source>
</evidence>
<feature type="binding site" evidence="15">
    <location>
        <position position="431"/>
    </location>
    <ligand>
        <name>Zn(2+)</name>
        <dbReference type="ChEBI" id="CHEBI:29105"/>
    </ligand>
</feature>
<dbReference type="CDD" id="cd00114">
    <property type="entry name" value="LIGANc"/>
    <property type="match status" value="1"/>
</dbReference>
<dbReference type="InterPro" id="IPR053737">
    <property type="entry name" value="Type_II_TA_Toxin"/>
</dbReference>
<keyword evidence="7 15" id="KW-0227">DNA damage</keyword>
<dbReference type="Gene3D" id="1.10.150.20">
    <property type="entry name" value="5' to 3' exonuclease, C-terminal subdomain"/>
    <property type="match status" value="2"/>
</dbReference>
<organism evidence="19 20">
    <name type="scientific">Rickettsia monacensis</name>
    <dbReference type="NCBI Taxonomy" id="109232"/>
    <lineage>
        <taxon>Bacteria</taxon>
        <taxon>Pseudomonadati</taxon>
        <taxon>Pseudomonadota</taxon>
        <taxon>Alphaproteobacteria</taxon>
        <taxon>Rickettsiales</taxon>
        <taxon>Rickettsiaceae</taxon>
        <taxon>Rickettsieae</taxon>
        <taxon>Rickettsia</taxon>
        <taxon>spotted fever group</taxon>
    </lineage>
</organism>
<dbReference type="InterPro" id="IPR036597">
    <property type="entry name" value="Fido-like_dom_sf"/>
</dbReference>
<dbReference type="NCBIfam" id="NF005932">
    <property type="entry name" value="PRK07956.1"/>
    <property type="match status" value="1"/>
</dbReference>
<feature type="binding site" evidence="15">
    <location>
        <position position="319"/>
    </location>
    <ligand>
        <name>NAD(+)</name>
        <dbReference type="ChEBI" id="CHEBI:57540"/>
    </ligand>
</feature>
<dbReference type="InterPro" id="IPR013839">
    <property type="entry name" value="DNAligase_adenylation"/>
</dbReference>
<keyword evidence="8 15" id="KW-0862">Zinc</keyword>
<dbReference type="GO" id="GO:0003911">
    <property type="term" value="F:DNA ligase (NAD+) activity"/>
    <property type="evidence" value="ECO:0007669"/>
    <property type="project" value="UniProtKB-UniRule"/>
</dbReference>
<dbReference type="SMART" id="SM00292">
    <property type="entry name" value="BRCT"/>
    <property type="match status" value="1"/>
</dbReference>
<evidence type="ECO:0000256" key="14">
    <source>
        <dbReference type="ARBA" id="ARBA00060881"/>
    </source>
</evidence>
<accession>A0A0B7J485</accession>
<dbReference type="InterPro" id="IPR001679">
    <property type="entry name" value="DNA_ligase"/>
</dbReference>
<dbReference type="SUPFAM" id="SSF52113">
    <property type="entry name" value="BRCT domain"/>
    <property type="match status" value="1"/>
</dbReference>
<keyword evidence="12 15" id="KW-0464">Manganese</keyword>
<evidence type="ECO:0000256" key="1">
    <source>
        <dbReference type="ARBA" id="ARBA00004067"/>
    </source>
</evidence>
<evidence type="ECO:0000256" key="3">
    <source>
        <dbReference type="ARBA" id="ARBA00013308"/>
    </source>
</evidence>
<dbReference type="InterPro" id="IPR033136">
    <property type="entry name" value="DNA_ligase_CS"/>
</dbReference>
<dbReference type="Pfam" id="PF03120">
    <property type="entry name" value="OB_DNA_ligase"/>
    <property type="match status" value="1"/>
</dbReference>
<keyword evidence="9 15" id="KW-0460">Magnesium</keyword>
<dbReference type="EMBL" id="LN794217">
    <property type="protein sequence ID" value="CEO17134.1"/>
    <property type="molecule type" value="Genomic_DNA"/>
</dbReference>
<dbReference type="InterPro" id="IPR003812">
    <property type="entry name" value="Fido"/>
</dbReference>
<dbReference type="Pfam" id="PF13310">
    <property type="entry name" value="Virulence_RhuM"/>
    <property type="match status" value="1"/>
</dbReference>
<dbReference type="Proteomes" id="UP000018149">
    <property type="component" value="Chromosome I"/>
</dbReference>
<dbReference type="InterPro" id="IPR018239">
    <property type="entry name" value="DNA_ligase_AS"/>
</dbReference>
<comment type="catalytic activity">
    <reaction evidence="13 15 16">
        <text>NAD(+) + (deoxyribonucleotide)n-3'-hydroxyl + 5'-phospho-(deoxyribonucleotide)m = (deoxyribonucleotide)n+m + AMP + beta-nicotinamide D-nucleotide.</text>
        <dbReference type="EC" id="6.5.1.2"/>
    </reaction>
</comment>
<dbReference type="HOGENOM" id="CLU_007764_2_0_5"/>
<dbReference type="SUPFAM" id="SSF50249">
    <property type="entry name" value="Nucleic acid-binding proteins"/>
    <property type="match status" value="1"/>
</dbReference>
<sequence>MQNIDLISEEEAKKLLEELADKIAAYNHAYYIEDNPLVSDAEYDQLFNTNLKLDQKFPHLILENSPSKKVGAKIANKFAKVTHQAPILSLSNAFDEQDVRDFVDRIKNFLRLDEFVPIFCEPKIDGLSFSAIYKDGLLTMGATRGDGYVGEDITANIKTIKNFPHKIDNALEFLEVRGEIYIEKQDFLNLNKEQEEQGRDKFANPRNAAAGSLRQLDASITAQRPLKYFVYSGGVTEQNLASSQDQLLTKLKEFGFSVNEISKLAYSEEEIFAFYEYLKTNRENLPYEIDGVVYKLNDFALQNRMGFIARSPRFATAHKFPAIIGQTKLLSITVQVGRTGTLTPVAELEPIEIGGVTVSRATLHNFQEIMRKDVRIGDYVFLQRAGDVIPQITGVDFDKRPNDTATFDTPLFCPSCNSKLHYVPEDIIIRCDNGLNCPAQNYERIRHFVSKNAMDIEGLGRKQVEFLIDKGLISNPFDIFFLKEKNDSSLTKLENMDGWGKKSVENLFKNIEKSKNVSLPRFIYALGIRHIGEQNAKLLAREFGSYANFIAQMGLLSKNDSDIYQKLNDLEGIGYKILVDIIDFFDIKENIELIKKLGEILNIEDYKETREQSSLTGKRVVFTGSLPTISRAEAKATAEKFGAKVAASVSSNTDLVVAGVDAGSKLKKAKELGIKIIDEEEWLTLIKMFKTMNKEMESQVVIYQDENGEVNVEVKIIDETVWLSLNQIAELFARDKSVISRHLKNIFKEQELEEKAVVAFFATTAADGKTYQVEYYNLDAIISVGYRVNSKRGIAFRKWATNLLKEYLIKGYSINQDKITQKKLNNLQQTVELLTNTLINQNLVNSTGQELINLIRNYSKTWEILVKYDEDKLNPPTKLQAETNGLLSYQESLEAIKKLKQELGKQKDAEISNLFGAERDNSFKGILGNIDQTFDGKSLYNSAEEKAAHLLYFIIKDHPFSDGNKRIGCLLFLLYLTKATIGLKNIGVSAMTSLALLIAESDPIQKELMINLIMNLIND</sequence>
<gene>
    <name evidence="15 19" type="primary">ligA</name>
    <name evidence="19" type="ORF">RMONA_03735</name>
</gene>
<dbReference type="Gene3D" id="1.10.287.610">
    <property type="entry name" value="Helix hairpin bin"/>
    <property type="match status" value="1"/>
</dbReference>
<comment type="similarity">
    <text evidence="14 15">Belongs to the NAD-dependent DNA ligase family. LigA subfamily.</text>
</comment>
<dbReference type="GO" id="GO:0046872">
    <property type="term" value="F:metal ion binding"/>
    <property type="evidence" value="ECO:0007669"/>
    <property type="project" value="UniProtKB-KW"/>
</dbReference>
<keyword evidence="11 15" id="KW-0234">DNA repair</keyword>
<evidence type="ECO:0000256" key="2">
    <source>
        <dbReference type="ARBA" id="ARBA00012722"/>
    </source>
</evidence>
<name>A0A0B7J485_9RICK</name>
<feature type="binding site" evidence="15">
    <location>
        <position position="416"/>
    </location>
    <ligand>
        <name>Zn(2+)</name>
        <dbReference type="ChEBI" id="CHEBI:29105"/>
    </ligand>
</feature>
<keyword evidence="6 15" id="KW-0479">Metal-binding</keyword>
<dbReference type="InterPro" id="IPR041663">
    <property type="entry name" value="DisA/LigA_HHH"/>
</dbReference>
<dbReference type="InterPro" id="IPR010994">
    <property type="entry name" value="RuvA_2-like"/>
</dbReference>
<evidence type="ECO:0000256" key="12">
    <source>
        <dbReference type="ARBA" id="ARBA00023211"/>
    </source>
</evidence>
<protein>
    <recommendedName>
        <fullName evidence="3 15">DNA ligase</fullName>
        <ecNumber evidence="2 15">6.5.1.2</ecNumber>
    </recommendedName>
    <alternativeName>
        <fullName evidence="15">Polydeoxyribonucleotide synthase [NAD(+)]</fullName>
    </alternativeName>
</protein>
<feature type="active site" description="N6-AMP-lysine intermediate" evidence="15">
    <location>
        <position position="123"/>
    </location>
</feature>